<dbReference type="EMBL" id="JAXCEH010000043">
    <property type="protein sequence ID" value="MFA1559205.1"/>
    <property type="molecule type" value="Genomic_DNA"/>
</dbReference>
<evidence type="ECO:0000256" key="6">
    <source>
        <dbReference type="RuleBase" id="RU365089"/>
    </source>
</evidence>
<evidence type="ECO:0000256" key="1">
    <source>
        <dbReference type="ARBA" id="ARBA00002190"/>
    </source>
</evidence>
<dbReference type="Pfam" id="PF00872">
    <property type="entry name" value="Transposase_mut"/>
    <property type="match status" value="1"/>
</dbReference>
<name>A0ABV4R8G9_9ACTN</name>
<comment type="similarity">
    <text evidence="2 6">Belongs to the transposase mutator family.</text>
</comment>
<accession>A0ABV4R8G9</accession>
<dbReference type="InterPro" id="IPR001207">
    <property type="entry name" value="Transposase_mutator"/>
</dbReference>
<comment type="caution">
    <text evidence="8">The sequence shown here is derived from an EMBL/GenBank/DDBJ whole genome shotgun (WGS) entry which is preliminary data.</text>
</comment>
<keyword evidence="3 6" id="KW-0815">Transposition</keyword>
<evidence type="ECO:0000313" key="9">
    <source>
        <dbReference type="Proteomes" id="UP001569904"/>
    </source>
</evidence>
<keyword evidence="4 6" id="KW-0238">DNA-binding</keyword>
<feature type="region of interest" description="Disordered" evidence="7">
    <location>
        <begin position="1"/>
        <end position="21"/>
    </location>
</feature>
<keyword evidence="9" id="KW-1185">Reference proteome</keyword>
<reference evidence="8 9" key="1">
    <citation type="submission" date="2023-11" db="EMBL/GenBank/DDBJ databases">
        <title>Actinomadura monticuli sp. nov., isolated from volcanic ash.</title>
        <authorList>
            <person name="Lee S.D."/>
            <person name="Yang H."/>
            <person name="Kim I.S."/>
        </authorList>
    </citation>
    <scope>NUCLEOTIDE SEQUENCE [LARGE SCALE GENOMIC DNA]</scope>
    <source>
        <strain evidence="8 9">DSM 45346</strain>
    </source>
</reference>
<evidence type="ECO:0000256" key="7">
    <source>
        <dbReference type="SAM" id="MobiDB-lite"/>
    </source>
</evidence>
<sequence>SDAATTPRSAPQADREPRPRWPYRLIEPETEKHRVVSLQVHLVRSSLRYASKTHWSRLTRDLRQIYTAPTEAAAQQRFTEFEAEWGEKYPAIVRLWRDAWPTFTPFLSFPAEIRKVIYTTNAIESLNARFRQATRRRGHFPTEQAALKVLYLVIRQPLKNRPNVTGKTPGWKAALNALALHYGDRITLN</sequence>
<evidence type="ECO:0000256" key="5">
    <source>
        <dbReference type="ARBA" id="ARBA00023172"/>
    </source>
</evidence>
<evidence type="ECO:0000256" key="2">
    <source>
        <dbReference type="ARBA" id="ARBA00010961"/>
    </source>
</evidence>
<dbReference type="Proteomes" id="UP001569904">
    <property type="component" value="Unassembled WGS sequence"/>
</dbReference>
<keyword evidence="6" id="KW-0814">Transposable element</keyword>
<proteinExistence type="inferred from homology"/>
<comment type="function">
    <text evidence="1 6">Required for the transposition of the insertion element.</text>
</comment>
<dbReference type="PANTHER" id="PTHR33217:SF8">
    <property type="entry name" value="MUTATOR FAMILY TRANSPOSASE"/>
    <property type="match status" value="1"/>
</dbReference>
<evidence type="ECO:0000256" key="3">
    <source>
        <dbReference type="ARBA" id="ARBA00022578"/>
    </source>
</evidence>
<gene>
    <name evidence="8" type="ORF">SM436_36395</name>
</gene>
<dbReference type="PANTHER" id="PTHR33217">
    <property type="entry name" value="TRANSPOSASE FOR INSERTION SEQUENCE ELEMENT IS1081"/>
    <property type="match status" value="1"/>
</dbReference>
<evidence type="ECO:0000313" key="8">
    <source>
        <dbReference type="EMBL" id="MFA1559205.1"/>
    </source>
</evidence>
<evidence type="ECO:0000256" key="4">
    <source>
        <dbReference type="ARBA" id="ARBA00023125"/>
    </source>
</evidence>
<protein>
    <recommendedName>
        <fullName evidence="6">Mutator family transposase</fullName>
    </recommendedName>
</protein>
<organism evidence="8 9">
    <name type="scientific">Actinomadura chokoriensis</name>
    <dbReference type="NCBI Taxonomy" id="454156"/>
    <lineage>
        <taxon>Bacteria</taxon>
        <taxon>Bacillati</taxon>
        <taxon>Actinomycetota</taxon>
        <taxon>Actinomycetes</taxon>
        <taxon>Streptosporangiales</taxon>
        <taxon>Thermomonosporaceae</taxon>
        <taxon>Actinomadura</taxon>
    </lineage>
</organism>
<feature type="non-terminal residue" evidence="8">
    <location>
        <position position="1"/>
    </location>
</feature>
<keyword evidence="5 6" id="KW-0233">DNA recombination</keyword>